<comment type="caution">
    <text evidence="1">The sequence shown here is derived from an EMBL/GenBank/DDBJ whole genome shotgun (WGS) entry which is preliminary data.</text>
</comment>
<reference evidence="1 2" key="1">
    <citation type="journal article" date="2019" name="Environ. Microbiol.">
        <title>Species interactions and distinct microbial communities in high Arctic permafrost affected cryosols are associated with the CH4 and CO2 gas fluxes.</title>
        <authorList>
            <person name="Altshuler I."/>
            <person name="Hamel J."/>
            <person name="Turney S."/>
            <person name="Magnuson E."/>
            <person name="Levesque R."/>
            <person name="Greer C."/>
            <person name="Whyte L.G."/>
        </authorList>
    </citation>
    <scope>NUCLEOTIDE SEQUENCE [LARGE SCALE GENOMIC DNA]</scope>
    <source>
        <strain evidence="1 2">S06.C</strain>
    </source>
</reference>
<accession>A0A502DH85</accession>
<dbReference type="EMBL" id="RCZI01000010">
    <property type="protein sequence ID" value="TPG23456.1"/>
    <property type="molecule type" value="Genomic_DNA"/>
</dbReference>
<gene>
    <name evidence="1" type="ORF">EAH82_20545</name>
</gene>
<protein>
    <submittedName>
        <fullName evidence="1">Uncharacterized protein</fullName>
    </submittedName>
</protein>
<dbReference type="Proteomes" id="UP000319212">
    <property type="component" value="Unassembled WGS sequence"/>
</dbReference>
<dbReference type="AlphaFoldDB" id="A0A502DH85"/>
<evidence type="ECO:0000313" key="2">
    <source>
        <dbReference type="Proteomes" id="UP000319212"/>
    </source>
</evidence>
<organism evidence="1 2">
    <name type="scientific">Variovorax guangxiensis</name>
    <dbReference type="NCBI Taxonomy" id="1775474"/>
    <lineage>
        <taxon>Bacteria</taxon>
        <taxon>Pseudomonadati</taxon>
        <taxon>Pseudomonadota</taxon>
        <taxon>Betaproteobacteria</taxon>
        <taxon>Burkholderiales</taxon>
        <taxon>Comamonadaceae</taxon>
        <taxon>Variovorax</taxon>
    </lineage>
</organism>
<name>A0A502DH85_9BURK</name>
<proteinExistence type="predicted"/>
<dbReference type="RefSeq" id="WP_140839727.1">
    <property type="nucleotide sequence ID" value="NZ_RCZI01000010.1"/>
</dbReference>
<evidence type="ECO:0000313" key="1">
    <source>
        <dbReference type="EMBL" id="TPG23456.1"/>
    </source>
</evidence>
<sequence length="292" mass="30868">MRAFEPLTPTPSTASLTPVLGLFAAEGGYVAELGGEASVSRLLTVVLNFDAPARQPMLLRLLVGGLRHVIERRQVITSATAPDRLPIFFKDYPPSSVNVVVVLPDAAKLQAAEVDGALATLRALPNLQVQLVVGVAESPWAWAGLSSVEHFVETGRSRLEWASASVYWILATAMAPKALLEVDAEEMRSFFGTAANPSFLVHAQWEPAAGSVHLHGDFDASELLHASASMVTSLMAEATGRSTRGIASEWAALCAPDAVVAANVATECFDVSPDGFKAPGRLVALCKARRAA</sequence>